<feature type="transmembrane region" description="Helical" evidence="7">
    <location>
        <begin position="40"/>
        <end position="59"/>
    </location>
</feature>
<feature type="transmembrane region" description="Helical" evidence="7">
    <location>
        <begin position="356"/>
        <end position="374"/>
    </location>
</feature>
<dbReference type="PANTHER" id="PTHR23514:SF3">
    <property type="entry name" value="BYPASS OF STOP CODON PROTEIN 6"/>
    <property type="match status" value="1"/>
</dbReference>
<sequence length="421" mass="45051">MGNLLLAVIYAAFISLGLPDAVLGSAWPIMYRQFDVPVSYAGSISMIISAGTIVSALMSDRLTLKLGAGKITVISVGMTAIALAGFSFSSAFSAFWMLCLWAIPYGLGAGGVDAALNNYVALHYSSRHMSWLHCMWGIGASAGPYIMSFALTGGYGWNSGYRWIAILQIGLTALLIFSLPLWRTRQSQPDSTAQPDSTVQSDSTVQLDSTVRADSSEEPRKALSLFDVFAIRGAKSILVMFFCYSALEMTTGLWAASYMVLGRGVDARQAAAWASLFYVGITVGRAASGFLTMRFDDPTMIRIGQVLVVCGIVLMLLPVPGDLTTLVGLIVVGLGCAPIYPCVIHSTPAYFGADKSQAIVGVQMACAYVGSLSAPPVFGWIANHVTISLFPWFLIVILLLMVAMHENLRRVRGDVSSDMPA</sequence>
<dbReference type="RefSeq" id="WP_101616088.1">
    <property type="nucleotide sequence ID" value="NZ_NMWU01000015.1"/>
</dbReference>
<dbReference type="InterPro" id="IPR036259">
    <property type="entry name" value="MFS_trans_sf"/>
</dbReference>
<feature type="transmembrane region" description="Helical" evidence="7">
    <location>
        <begin position="270"/>
        <end position="287"/>
    </location>
</feature>
<evidence type="ECO:0000256" key="2">
    <source>
        <dbReference type="ARBA" id="ARBA00008335"/>
    </source>
</evidence>
<keyword evidence="4 7" id="KW-0812">Transmembrane</keyword>
<evidence type="ECO:0000256" key="6">
    <source>
        <dbReference type="ARBA" id="ARBA00023136"/>
    </source>
</evidence>
<dbReference type="AlphaFoldDB" id="A0A2N5JAD9"/>
<feature type="transmembrane region" description="Helical" evidence="7">
    <location>
        <begin position="299"/>
        <end position="317"/>
    </location>
</feature>
<dbReference type="PROSITE" id="PS50850">
    <property type="entry name" value="MFS"/>
    <property type="match status" value="1"/>
</dbReference>
<dbReference type="Pfam" id="PF07690">
    <property type="entry name" value="MFS_1"/>
    <property type="match status" value="1"/>
</dbReference>
<keyword evidence="10" id="KW-1185">Reference proteome</keyword>
<dbReference type="GO" id="GO:0005886">
    <property type="term" value="C:plasma membrane"/>
    <property type="evidence" value="ECO:0007669"/>
    <property type="project" value="UniProtKB-SubCell"/>
</dbReference>
<feature type="transmembrane region" description="Helical" evidence="7">
    <location>
        <begin position="134"/>
        <end position="157"/>
    </location>
</feature>
<feature type="transmembrane region" description="Helical" evidence="7">
    <location>
        <begin position="71"/>
        <end position="96"/>
    </location>
</feature>
<accession>A0A2N5JAD9</accession>
<dbReference type="SUPFAM" id="SSF103473">
    <property type="entry name" value="MFS general substrate transporter"/>
    <property type="match status" value="1"/>
</dbReference>
<feature type="transmembrane region" description="Helical" evidence="7">
    <location>
        <begin position="380"/>
        <end position="402"/>
    </location>
</feature>
<dbReference type="InterPro" id="IPR051788">
    <property type="entry name" value="MFS_Transporter"/>
</dbReference>
<reference evidence="9 10" key="1">
    <citation type="submission" date="2017-07" db="EMBL/GenBank/DDBJ databases">
        <title>Bifidobacterium novel species.</title>
        <authorList>
            <person name="Lugli G.A."/>
            <person name="Milani C."/>
            <person name="Duranti S."/>
            <person name="Mangifesta M."/>
        </authorList>
    </citation>
    <scope>NUCLEOTIDE SEQUENCE [LARGE SCALE GENOMIC DNA]</scope>
    <source>
        <strain evidence="10">Uis1B</strain>
    </source>
</reference>
<feature type="transmembrane region" description="Helical" evidence="7">
    <location>
        <begin position="323"/>
        <end position="344"/>
    </location>
</feature>
<feature type="domain" description="Major facilitator superfamily (MFS) profile" evidence="8">
    <location>
        <begin position="5"/>
        <end position="409"/>
    </location>
</feature>
<comment type="subcellular location">
    <subcellularLocation>
        <location evidence="1">Cell membrane</location>
        <topology evidence="1">Multi-pass membrane protein</topology>
    </subcellularLocation>
</comment>
<dbReference type="EMBL" id="NMWU01000015">
    <property type="protein sequence ID" value="PLS31184.1"/>
    <property type="molecule type" value="Genomic_DNA"/>
</dbReference>
<evidence type="ECO:0000256" key="1">
    <source>
        <dbReference type="ARBA" id="ARBA00004651"/>
    </source>
</evidence>
<evidence type="ECO:0000313" key="9">
    <source>
        <dbReference type="EMBL" id="PLS31184.1"/>
    </source>
</evidence>
<dbReference type="PANTHER" id="PTHR23514">
    <property type="entry name" value="BYPASS OF STOP CODON PROTEIN 6"/>
    <property type="match status" value="1"/>
</dbReference>
<keyword evidence="3" id="KW-0813">Transport</keyword>
<dbReference type="InterPro" id="IPR020846">
    <property type="entry name" value="MFS_dom"/>
</dbReference>
<proteinExistence type="inferred from homology"/>
<name>A0A2N5JAD9_9BIFI</name>
<dbReference type="Proteomes" id="UP000235050">
    <property type="component" value="Unassembled WGS sequence"/>
</dbReference>
<evidence type="ECO:0000313" key="10">
    <source>
        <dbReference type="Proteomes" id="UP000235050"/>
    </source>
</evidence>
<dbReference type="Gene3D" id="1.20.1250.20">
    <property type="entry name" value="MFS general substrate transporter like domains"/>
    <property type="match status" value="1"/>
</dbReference>
<gene>
    <name evidence="9" type="ORF">Uis1B_0928</name>
</gene>
<evidence type="ECO:0000259" key="8">
    <source>
        <dbReference type="PROSITE" id="PS50850"/>
    </source>
</evidence>
<evidence type="ECO:0000256" key="3">
    <source>
        <dbReference type="ARBA" id="ARBA00022448"/>
    </source>
</evidence>
<keyword evidence="6 7" id="KW-0472">Membrane</keyword>
<feature type="transmembrane region" description="Helical" evidence="7">
    <location>
        <begin position="102"/>
        <end position="122"/>
    </location>
</feature>
<evidence type="ECO:0000256" key="5">
    <source>
        <dbReference type="ARBA" id="ARBA00022989"/>
    </source>
</evidence>
<comment type="similarity">
    <text evidence="2">Belongs to the major facilitator superfamily.</text>
</comment>
<evidence type="ECO:0000256" key="7">
    <source>
        <dbReference type="SAM" id="Phobius"/>
    </source>
</evidence>
<dbReference type="OrthoDB" id="9795150at2"/>
<feature type="transmembrane region" description="Helical" evidence="7">
    <location>
        <begin position="237"/>
        <end position="258"/>
    </location>
</feature>
<evidence type="ECO:0000256" key="4">
    <source>
        <dbReference type="ARBA" id="ARBA00022692"/>
    </source>
</evidence>
<dbReference type="InterPro" id="IPR011701">
    <property type="entry name" value="MFS"/>
</dbReference>
<keyword evidence="5 7" id="KW-1133">Transmembrane helix</keyword>
<organism evidence="9 10">
    <name type="scientific">Bifidobacterium margollesii</name>
    <dbReference type="NCBI Taxonomy" id="2020964"/>
    <lineage>
        <taxon>Bacteria</taxon>
        <taxon>Bacillati</taxon>
        <taxon>Actinomycetota</taxon>
        <taxon>Actinomycetes</taxon>
        <taxon>Bifidobacteriales</taxon>
        <taxon>Bifidobacteriaceae</taxon>
        <taxon>Bifidobacterium</taxon>
    </lineage>
</organism>
<dbReference type="GO" id="GO:0022857">
    <property type="term" value="F:transmembrane transporter activity"/>
    <property type="evidence" value="ECO:0007669"/>
    <property type="project" value="InterPro"/>
</dbReference>
<protein>
    <submittedName>
        <fullName evidence="9">MFS transporter</fullName>
    </submittedName>
</protein>
<comment type="caution">
    <text evidence="9">The sequence shown here is derived from an EMBL/GenBank/DDBJ whole genome shotgun (WGS) entry which is preliminary data.</text>
</comment>
<feature type="transmembrane region" description="Helical" evidence="7">
    <location>
        <begin position="163"/>
        <end position="182"/>
    </location>
</feature>